<proteinExistence type="predicted"/>
<dbReference type="NCBIfam" id="TIGR00229">
    <property type="entry name" value="sensory_box"/>
    <property type="match status" value="1"/>
</dbReference>
<dbReference type="InterPro" id="IPR001789">
    <property type="entry name" value="Sig_transdc_resp-reg_receiver"/>
</dbReference>
<reference evidence="11" key="1">
    <citation type="journal article" date="2022" name="Mol. Ecol. Resour.">
        <title>The complete and closed genome of the facultative generalist Candidatus Endoriftia persephone from deep-sea hydrothermal vents.</title>
        <authorList>
            <person name="de Oliveira A.L."/>
            <person name="Srivastava A."/>
            <person name="Espada-Hinojosa S."/>
            <person name="Bright M."/>
        </authorList>
    </citation>
    <scope>NUCLEOTIDE SEQUENCE</scope>
    <source>
        <strain evidence="11">Tica-EPR-9o50.N</strain>
    </source>
</reference>
<evidence type="ECO:0000259" key="8">
    <source>
        <dbReference type="PROSITE" id="PS50110"/>
    </source>
</evidence>
<dbReference type="InterPro" id="IPR001610">
    <property type="entry name" value="PAC"/>
</dbReference>
<evidence type="ECO:0000256" key="1">
    <source>
        <dbReference type="ARBA" id="ARBA00000085"/>
    </source>
</evidence>
<dbReference type="PANTHER" id="PTHR43304:SF1">
    <property type="entry name" value="PAC DOMAIN-CONTAINING PROTEIN"/>
    <property type="match status" value="1"/>
</dbReference>
<dbReference type="InterPro" id="IPR000700">
    <property type="entry name" value="PAS-assoc_C"/>
</dbReference>
<evidence type="ECO:0000313" key="11">
    <source>
        <dbReference type="EMBL" id="USF86974.1"/>
    </source>
</evidence>
<feature type="domain" description="Response regulatory" evidence="8">
    <location>
        <begin position="3"/>
        <end position="120"/>
    </location>
</feature>
<dbReference type="GO" id="GO:0004673">
    <property type="term" value="F:protein histidine kinase activity"/>
    <property type="evidence" value="ECO:0007669"/>
    <property type="project" value="UniProtKB-EC"/>
</dbReference>
<dbReference type="EC" id="2.7.13.3" evidence="2"/>
<dbReference type="SUPFAM" id="SSF55781">
    <property type="entry name" value="GAF domain-like"/>
    <property type="match status" value="1"/>
</dbReference>
<dbReference type="SUPFAM" id="SSF52172">
    <property type="entry name" value="CheY-like"/>
    <property type="match status" value="1"/>
</dbReference>
<dbReference type="Gene3D" id="3.30.450.20">
    <property type="entry name" value="PAS domain"/>
    <property type="match status" value="1"/>
</dbReference>
<feature type="domain" description="PAS" evidence="9">
    <location>
        <begin position="390"/>
        <end position="427"/>
    </location>
</feature>
<dbReference type="PROSITE" id="PS50110">
    <property type="entry name" value="RESPONSE_REGULATORY"/>
    <property type="match status" value="1"/>
</dbReference>
<evidence type="ECO:0000256" key="2">
    <source>
        <dbReference type="ARBA" id="ARBA00012438"/>
    </source>
</evidence>
<keyword evidence="5" id="KW-0418">Kinase</keyword>
<evidence type="ECO:0000256" key="3">
    <source>
        <dbReference type="ARBA" id="ARBA00022553"/>
    </source>
</evidence>
<dbReference type="RefSeq" id="WP_040819839.1">
    <property type="nucleotide sequence ID" value="NZ_CP090569.1"/>
</dbReference>
<dbReference type="CDD" id="cd00130">
    <property type="entry name" value="PAS"/>
    <property type="match status" value="1"/>
</dbReference>
<feature type="coiled-coil region" evidence="7">
    <location>
        <begin position="150"/>
        <end position="187"/>
    </location>
</feature>
<feature type="domain" description="PAC" evidence="10">
    <location>
        <begin position="431"/>
        <end position="483"/>
    </location>
</feature>
<dbReference type="GO" id="GO:0000160">
    <property type="term" value="P:phosphorelay signal transduction system"/>
    <property type="evidence" value="ECO:0007669"/>
    <property type="project" value="InterPro"/>
</dbReference>
<dbReference type="Proteomes" id="UP001056649">
    <property type="component" value="Chromosome"/>
</dbReference>
<dbReference type="Pfam" id="PF13185">
    <property type="entry name" value="GAF_2"/>
    <property type="match status" value="1"/>
</dbReference>
<evidence type="ECO:0000256" key="4">
    <source>
        <dbReference type="ARBA" id="ARBA00022679"/>
    </source>
</evidence>
<sequence>MKSVLIVDDREDDLYMLRVLLEGHGHAVVSASNGEDALKAARKSPPDIIISDIMMPVMDGFRLCCEWMTDERLQNIPFVFYSATYTETKDEEFALSLGAARFIIKPTEPDKFMKIIQSVVRDLDAGKIELRTPTLRTGEEVLRLYDERLINKLEKKTLALEKEITERKRAEEKLHKANRLYATLSQVNQAIVKERNKQKLFQTICNIAIKFGKFRLVWIGLLDEENQLVDPVAFSGEGSDYLQNIKISLTDDLTGKGPTGRSIREGKSVVFNDLETNPEFAPWRERALEKGYRSSGAFPIRLDNTVIGALNVYAVEPHFFDAEEINLLEETARDISFALDKFEEETNRRQAMEALRQAGLIIENSPVVLFRWKAADGWPVELVSDNVTQFGYTPEELRSGETPFASIVHPDDRERVTHKMQDYSASGMTHFQQEYRIVTPDGDVHWIDDRTTAEQDADGNITHYQGIVIDITERKLTEAELAAQLDELRRWHDATLGREGRSLELKHEVNALLTELGLPPRYSSVEEEGKSRD</sequence>
<dbReference type="Pfam" id="PF00072">
    <property type="entry name" value="Response_reg"/>
    <property type="match status" value="1"/>
</dbReference>
<evidence type="ECO:0000259" key="9">
    <source>
        <dbReference type="PROSITE" id="PS50112"/>
    </source>
</evidence>
<dbReference type="SMART" id="SM00086">
    <property type="entry name" value="PAC"/>
    <property type="match status" value="1"/>
</dbReference>
<dbReference type="InterPro" id="IPR029016">
    <property type="entry name" value="GAF-like_dom_sf"/>
</dbReference>
<keyword evidence="4" id="KW-0808">Transferase</keyword>
<keyword evidence="7" id="KW-0175">Coiled coil</keyword>
<dbReference type="PROSITE" id="PS50112">
    <property type="entry name" value="PAS"/>
    <property type="match status" value="1"/>
</dbReference>
<dbReference type="SUPFAM" id="SSF55785">
    <property type="entry name" value="PYP-like sensor domain (PAS domain)"/>
    <property type="match status" value="1"/>
</dbReference>
<evidence type="ECO:0000313" key="12">
    <source>
        <dbReference type="Proteomes" id="UP001056649"/>
    </source>
</evidence>
<dbReference type="AlphaFoldDB" id="A0A9J6ZVT4"/>
<dbReference type="InterPro" id="IPR035965">
    <property type="entry name" value="PAS-like_dom_sf"/>
</dbReference>
<evidence type="ECO:0000259" key="10">
    <source>
        <dbReference type="PROSITE" id="PS50113"/>
    </source>
</evidence>
<evidence type="ECO:0000256" key="5">
    <source>
        <dbReference type="ARBA" id="ARBA00022777"/>
    </source>
</evidence>
<dbReference type="SMART" id="SM00065">
    <property type="entry name" value="GAF"/>
    <property type="match status" value="1"/>
</dbReference>
<comment type="catalytic activity">
    <reaction evidence="1">
        <text>ATP + protein L-histidine = ADP + protein N-phospho-L-histidine.</text>
        <dbReference type="EC" id="2.7.13.3"/>
    </reaction>
</comment>
<dbReference type="PROSITE" id="PS50113">
    <property type="entry name" value="PAC"/>
    <property type="match status" value="1"/>
</dbReference>
<protein>
    <recommendedName>
        <fullName evidence="2">histidine kinase</fullName>
        <ecNumber evidence="2">2.7.13.3</ecNumber>
    </recommendedName>
</protein>
<evidence type="ECO:0000256" key="7">
    <source>
        <dbReference type="SAM" id="Coils"/>
    </source>
</evidence>
<dbReference type="InterPro" id="IPR003018">
    <property type="entry name" value="GAF"/>
</dbReference>
<dbReference type="InterPro" id="IPR011006">
    <property type="entry name" value="CheY-like_superfamily"/>
</dbReference>
<dbReference type="SMART" id="SM00448">
    <property type="entry name" value="REC"/>
    <property type="match status" value="1"/>
</dbReference>
<accession>A0A9J6ZVT4</accession>
<dbReference type="PANTHER" id="PTHR43304">
    <property type="entry name" value="PHYTOCHROME-LIKE PROTEIN CPH1"/>
    <property type="match status" value="1"/>
</dbReference>
<dbReference type="Pfam" id="PF08447">
    <property type="entry name" value="PAS_3"/>
    <property type="match status" value="1"/>
</dbReference>
<evidence type="ECO:0000256" key="6">
    <source>
        <dbReference type="PROSITE-ProRule" id="PRU00169"/>
    </source>
</evidence>
<name>A0A9J6ZVT4_9GAMM</name>
<dbReference type="KEGG" id="eps:L0Y14_12635"/>
<keyword evidence="3 6" id="KW-0597">Phosphoprotein</keyword>
<dbReference type="InterPro" id="IPR013655">
    <property type="entry name" value="PAS_fold_3"/>
</dbReference>
<gene>
    <name evidence="11" type="ORF">L0Y14_12635</name>
</gene>
<feature type="modified residue" description="4-aspartylphosphate" evidence="6">
    <location>
        <position position="52"/>
    </location>
</feature>
<dbReference type="InterPro" id="IPR052162">
    <property type="entry name" value="Sensor_kinase/Photoreceptor"/>
</dbReference>
<dbReference type="Gene3D" id="3.30.450.40">
    <property type="match status" value="1"/>
</dbReference>
<dbReference type="Gene3D" id="3.40.50.2300">
    <property type="match status" value="1"/>
</dbReference>
<dbReference type="EMBL" id="CP090569">
    <property type="protein sequence ID" value="USF86974.1"/>
    <property type="molecule type" value="Genomic_DNA"/>
</dbReference>
<keyword evidence="12" id="KW-1185">Reference proteome</keyword>
<organism evidence="11 12">
    <name type="scientific">Candidatus Endoriftia persephonae</name>
    <dbReference type="NCBI Taxonomy" id="393765"/>
    <lineage>
        <taxon>Bacteria</taxon>
        <taxon>Pseudomonadati</taxon>
        <taxon>Pseudomonadota</taxon>
        <taxon>Gammaproteobacteria</taxon>
        <taxon>Chromatiales</taxon>
        <taxon>Sedimenticolaceae</taxon>
        <taxon>Candidatus Endoriftia</taxon>
    </lineage>
</organism>
<dbReference type="InterPro" id="IPR000014">
    <property type="entry name" value="PAS"/>
</dbReference>